<keyword evidence="1" id="KW-1133">Transmembrane helix</keyword>
<dbReference type="KEGG" id="pco:PHACADRAFT_191204"/>
<accession>K5WHS7</accession>
<dbReference type="GeneID" id="18910744"/>
<dbReference type="HOGENOM" id="CLU_2513384_0_0_1"/>
<dbReference type="AlphaFoldDB" id="K5WHS7"/>
<proteinExistence type="predicted"/>
<organism evidence="2 3">
    <name type="scientific">Phanerochaete carnosa (strain HHB-10118-sp)</name>
    <name type="common">White-rot fungus</name>
    <name type="synonym">Peniophora carnosa</name>
    <dbReference type="NCBI Taxonomy" id="650164"/>
    <lineage>
        <taxon>Eukaryota</taxon>
        <taxon>Fungi</taxon>
        <taxon>Dikarya</taxon>
        <taxon>Basidiomycota</taxon>
        <taxon>Agaricomycotina</taxon>
        <taxon>Agaricomycetes</taxon>
        <taxon>Polyporales</taxon>
        <taxon>Phanerochaetaceae</taxon>
        <taxon>Phanerochaete</taxon>
    </lineage>
</organism>
<evidence type="ECO:0000256" key="1">
    <source>
        <dbReference type="SAM" id="Phobius"/>
    </source>
</evidence>
<keyword evidence="1" id="KW-0472">Membrane</keyword>
<dbReference type="InParanoid" id="K5WHS7"/>
<keyword evidence="1" id="KW-0812">Transmembrane</keyword>
<gene>
    <name evidence="2" type="ORF">PHACADRAFT_191204</name>
</gene>
<dbReference type="RefSeq" id="XP_007391480.1">
    <property type="nucleotide sequence ID" value="XM_007391418.1"/>
</dbReference>
<sequence>MNKTAGGLKGLGGKLRLYCVLVMCPPTGMHAVTTLFVTLLVITTCIIAAASVRQQEMRHYAASYTPDLPPKLTYAEGNIPMIGEA</sequence>
<evidence type="ECO:0000313" key="2">
    <source>
        <dbReference type="EMBL" id="EKM58890.1"/>
    </source>
</evidence>
<dbReference type="EMBL" id="JH930469">
    <property type="protein sequence ID" value="EKM58890.1"/>
    <property type="molecule type" value="Genomic_DNA"/>
</dbReference>
<evidence type="ECO:0000313" key="3">
    <source>
        <dbReference type="Proteomes" id="UP000008370"/>
    </source>
</evidence>
<feature type="transmembrane region" description="Helical" evidence="1">
    <location>
        <begin position="31"/>
        <end position="52"/>
    </location>
</feature>
<reference evidence="2 3" key="1">
    <citation type="journal article" date="2012" name="BMC Genomics">
        <title>Comparative genomics of the white-rot fungi, Phanerochaete carnosa and P. chrysosporium, to elucidate the genetic basis of the distinct wood types they colonize.</title>
        <authorList>
            <person name="Suzuki H."/>
            <person name="MacDonald J."/>
            <person name="Syed K."/>
            <person name="Salamov A."/>
            <person name="Hori C."/>
            <person name="Aerts A."/>
            <person name="Henrissat B."/>
            <person name="Wiebenga A."/>
            <person name="vanKuyk P.A."/>
            <person name="Barry K."/>
            <person name="Lindquist E."/>
            <person name="LaButti K."/>
            <person name="Lapidus A."/>
            <person name="Lucas S."/>
            <person name="Coutinho P."/>
            <person name="Gong Y."/>
            <person name="Samejima M."/>
            <person name="Mahadevan R."/>
            <person name="Abou-Zaid M."/>
            <person name="de Vries R.P."/>
            <person name="Igarashi K."/>
            <person name="Yadav J.S."/>
            <person name="Grigoriev I.V."/>
            <person name="Master E.R."/>
        </authorList>
    </citation>
    <scope>NUCLEOTIDE SEQUENCE [LARGE SCALE GENOMIC DNA]</scope>
    <source>
        <strain evidence="2 3">HHB-10118-sp</strain>
    </source>
</reference>
<dbReference type="Proteomes" id="UP000008370">
    <property type="component" value="Unassembled WGS sequence"/>
</dbReference>
<protein>
    <submittedName>
        <fullName evidence="2">Uncharacterized protein</fullName>
    </submittedName>
</protein>
<keyword evidence="3" id="KW-1185">Reference proteome</keyword>
<name>K5WHS7_PHACS</name>